<dbReference type="GO" id="GO:0015344">
    <property type="term" value="F:siderophore uptake transmembrane transporter activity"/>
    <property type="evidence" value="ECO:0007669"/>
    <property type="project" value="TreeGrafter"/>
</dbReference>
<evidence type="ECO:0000256" key="1">
    <source>
        <dbReference type="ARBA" id="ARBA00004571"/>
    </source>
</evidence>
<gene>
    <name evidence="13" type="ORF">SAMN06269250_3431</name>
</gene>
<feature type="chain" id="PRO_5012606120" evidence="10">
    <location>
        <begin position="26"/>
        <end position="773"/>
    </location>
</feature>
<keyword evidence="14" id="KW-1185">Reference proteome</keyword>
<dbReference type="SUPFAM" id="SSF49464">
    <property type="entry name" value="Carboxypeptidase regulatory domain-like"/>
    <property type="match status" value="1"/>
</dbReference>
<dbReference type="SUPFAM" id="SSF56935">
    <property type="entry name" value="Porins"/>
    <property type="match status" value="1"/>
</dbReference>
<evidence type="ECO:0000259" key="11">
    <source>
        <dbReference type="Pfam" id="PF00593"/>
    </source>
</evidence>
<dbReference type="Gene3D" id="2.170.130.10">
    <property type="entry name" value="TonB-dependent receptor, plug domain"/>
    <property type="match status" value="1"/>
</dbReference>
<dbReference type="AlphaFoldDB" id="A0A286G5G4"/>
<dbReference type="Pfam" id="PF07715">
    <property type="entry name" value="Plug"/>
    <property type="match status" value="1"/>
</dbReference>
<evidence type="ECO:0000256" key="5">
    <source>
        <dbReference type="ARBA" id="ARBA00023077"/>
    </source>
</evidence>
<comment type="similarity">
    <text evidence="8 9">Belongs to the TonB-dependent receptor family.</text>
</comment>
<organism evidence="13 14">
    <name type="scientific">Spirosoma fluviale</name>
    <dbReference type="NCBI Taxonomy" id="1597977"/>
    <lineage>
        <taxon>Bacteria</taxon>
        <taxon>Pseudomonadati</taxon>
        <taxon>Bacteroidota</taxon>
        <taxon>Cytophagia</taxon>
        <taxon>Cytophagales</taxon>
        <taxon>Cytophagaceae</taxon>
        <taxon>Spirosoma</taxon>
    </lineage>
</organism>
<dbReference type="PROSITE" id="PS52016">
    <property type="entry name" value="TONB_DEPENDENT_REC_3"/>
    <property type="match status" value="1"/>
</dbReference>
<dbReference type="Gene3D" id="2.40.170.20">
    <property type="entry name" value="TonB-dependent receptor, beta-barrel domain"/>
    <property type="match status" value="1"/>
</dbReference>
<name>A0A286G5G4_9BACT</name>
<keyword evidence="3 8" id="KW-1134">Transmembrane beta strand</keyword>
<dbReference type="InterPro" id="IPR000531">
    <property type="entry name" value="Beta-barrel_TonB"/>
</dbReference>
<feature type="domain" description="TonB-dependent receptor plug" evidence="12">
    <location>
        <begin position="124"/>
        <end position="230"/>
    </location>
</feature>
<keyword evidence="4 8" id="KW-0812">Transmembrane</keyword>
<evidence type="ECO:0000256" key="2">
    <source>
        <dbReference type="ARBA" id="ARBA00022448"/>
    </source>
</evidence>
<evidence type="ECO:0000256" key="7">
    <source>
        <dbReference type="ARBA" id="ARBA00023237"/>
    </source>
</evidence>
<feature type="domain" description="TonB-dependent receptor-like beta-barrel" evidence="11">
    <location>
        <begin position="311"/>
        <end position="729"/>
    </location>
</feature>
<evidence type="ECO:0000313" key="14">
    <source>
        <dbReference type="Proteomes" id="UP000219452"/>
    </source>
</evidence>
<evidence type="ECO:0000256" key="3">
    <source>
        <dbReference type="ARBA" id="ARBA00022452"/>
    </source>
</evidence>
<evidence type="ECO:0000256" key="10">
    <source>
        <dbReference type="SAM" id="SignalP"/>
    </source>
</evidence>
<dbReference type="PANTHER" id="PTHR30069">
    <property type="entry name" value="TONB-DEPENDENT OUTER MEMBRANE RECEPTOR"/>
    <property type="match status" value="1"/>
</dbReference>
<proteinExistence type="inferred from homology"/>
<dbReference type="EMBL" id="OCNH01000002">
    <property type="protein sequence ID" value="SOD90466.1"/>
    <property type="molecule type" value="Genomic_DNA"/>
</dbReference>
<keyword evidence="10" id="KW-0732">Signal</keyword>
<dbReference type="Gene3D" id="2.60.40.1120">
    <property type="entry name" value="Carboxypeptidase-like, regulatory domain"/>
    <property type="match status" value="1"/>
</dbReference>
<keyword evidence="6 8" id="KW-0472">Membrane</keyword>
<dbReference type="Proteomes" id="UP000219452">
    <property type="component" value="Unassembled WGS sequence"/>
</dbReference>
<keyword evidence="7 8" id="KW-0998">Cell outer membrane</keyword>
<sequence length="773" mass="85933">MKLVNSMQKLIYCIVSLLISVSAYAHLGTLVGTVYDQSTNLPLRGVTVQLTGSGKAMLTNELGQYRFDGLVASPYKVELSHVGYKSQVINASIIDDQITTVKTLLATSSVDLSEVVVSSQRPHDQQLISSLDIKLRPIVNSQEILRLVPGLFIGQHAGGGKAEQIFLRGFDLDHGTDIRLTVDGMPVNMVSHAHGQGYADLHFVIPELVEGVDFKKGPYTTDKGNLATAGWVDFRTRTGLDRSFAKLEIGQFNTYRAVAGLDLLGQKGRAKNQSAYLASEYSYSNSYFDNPQHFKRLNVVGKYHGHVSDHTNLTLTGSTFWSKWNHSGQIPDRAIESGVTDWFGSIDPTEGGETSRTNFNAQLVTVTPRNHIIKNQFFYANYNFELYSNFTFFLKDSINGDQIRQKEHRNLFGYNGSYATQANLGQTSWTTTLGAQYRQDITHGTELSHTRNRVEILNQIQLGNVNEINAALYADELVQISSRFTVNAGVRVDYFRSQYEDLLAVSSATPAGTIKRATQAVVSPKLNFYYTFNPQFQLYLNTGKGFHSNDARVVTAQNGPLRRTGEILPGGYGSDLGIIIKPFPKLLFNAAAWYLWLAQEFVYVGDEGVVEPSGRSRRAGIDLSVRYQLTKTLYADIDLNTANPRSLDAEAGQNRLPLAPVFTSTGGLSLQTPYGLSGSLRYRYMANRPANEDNTIVAKGYFVTDMQVNYARHGGAKRNYTVGLSVQNLLNTRWKETQFATESRLKGEAAPVEEIHFTPGTPFFARLSLTYFW</sequence>
<feature type="signal peptide" evidence="10">
    <location>
        <begin position="1"/>
        <end position="25"/>
    </location>
</feature>
<evidence type="ECO:0000313" key="13">
    <source>
        <dbReference type="EMBL" id="SOD90466.1"/>
    </source>
</evidence>
<keyword evidence="2 8" id="KW-0813">Transport</keyword>
<keyword evidence="13" id="KW-0675">Receptor</keyword>
<accession>A0A286G5G4</accession>
<evidence type="ECO:0000256" key="6">
    <source>
        <dbReference type="ARBA" id="ARBA00023136"/>
    </source>
</evidence>
<dbReference type="InterPro" id="IPR039426">
    <property type="entry name" value="TonB-dep_rcpt-like"/>
</dbReference>
<protein>
    <submittedName>
        <fullName evidence="13">Outer membrane receptor proteins, mostly Fe transport</fullName>
    </submittedName>
</protein>
<reference evidence="14" key="1">
    <citation type="submission" date="2017-09" db="EMBL/GenBank/DDBJ databases">
        <authorList>
            <person name="Varghese N."/>
            <person name="Submissions S."/>
        </authorList>
    </citation>
    <scope>NUCLEOTIDE SEQUENCE [LARGE SCALE GENOMIC DNA]</scope>
    <source>
        <strain evidence="14">DSM 29961</strain>
    </source>
</reference>
<dbReference type="InterPro" id="IPR012910">
    <property type="entry name" value="Plug_dom"/>
</dbReference>
<dbReference type="Pfam" id="PF13715">
    <property type="entry name" value="CarbopepD_reg_2"/>
    <property type="match status" value="1"/>
</dbReference>
<evidence type="ECO:0000256" key="9">
    <source>
        <dbReference type="RuleBase" id="RU003357"/>
    </source>
</evidence>
<dbReference type="Pfam" id="PF00593">
    <property type="entry name" value="TonB_dep_Rec_b-barrel"/>
    <property type="match status" value="1"/>
</dbReference>
<dbReference type="GO" id="GO:0044718">
    <property type="term" value="P:siderophore transmembrane transport"/>
    <property type="evidence" value="ECO:0007669"/>
    <property type="project" value="TreeGrafter"/>
</dbReference>
<dbReference type="InterPro" id="IPR036942">
    <property type="entry name" value="Beta-barrel_TonB_sf"/>
</dbReference>
<dbReference type="InterPro" id="IPR037066">
    <property type="entry name" value="Plug_dom_sf"/>
</dbReference>
<evidence type="ECO:0000256" key="8">
    <source>
        <dbReference type="PROSITE-ProRule" id="PRU01360"/>
    </source>
</evidence>
<dbReference type="InterPro" id="IPR008969">
    <property type="entry name" value="CarboxyPept-like_regulatory"/>
</dbReference>
<dbReference type="GO" id="GO:0009279">
    <property type="term" value="C:cell outer membrane"/>
    <property type="evidence" value="ECO:0007669"/>
    <property type="project" value="UniProtKB-SubCell"/>
</dbReference>
<comment type="subcellular location">
    <subcellularLocation>
        <location evidence="1 8">Cell outer membrane</location>
        <topology evidence="1 8">Multi-pass membrane protein</topology>
    </subcellularLocation>
</comment>
<dbReference type="PANTHER" id="PTHR30069:SF36">
    <property type="entry name" value="BLL6948 PROTEIN"/>
    <property type="match status" value="1"/>
</dbReference>
<evidence type="ECO:0000256" key="4">
    <source>
        <dbReference type="ARBA" id="ARBA00022692"/>
    </source>
</evidence>
<evidence type="ECO:0000259" key="12">
    <source>
        <dbReference type="Pfam" id="PF07715"/>
    </source>
</evidence>
<keyword evidence="5 9" id="KW-0798">TonB box</keyword>